<dbReference type="GO" id="GO:0005886">
    <property type="term" value="C:plasma membrane"/>
    <property type="evidence" value="ECO:0007669"/>
    <property type="project" value="UniProtKB-SubCell"/>
</dbReference>
<evidence type="ECO:0000256" key="8">
    <source>
        <dbReference type="SAM" id="Phobius"/>
    </source>
</evidence>
<dbReference type="EMBL" id="RQZG01000018">
    <property type="protein sequence ID" value="RRD03561.1"/>
    <property type="molecule type" value="Genomic_DNA"/>
</dbReference>
<dbReference type="GO" id="GO:0022857">
    <property type="term" value="F:transmembrane transporter activity"/>
    <property type="evidence" value="ECO:0007669"/>
    <property type="project" value="InterPro"/>
</dbReference>
<accession>A0A3P1T290</accession>
<comment type="subcellular location">
    <subcellularLocation>
        <location evidence="1">Cell membrane</location>
        <topology evidence="1">Multi-pass membrane protein</topology>
    </subcellularLocation>
</comment>
<evidence type="ECO:0000256" key="1">
    <source>
        <dbReference type="ARBA" id="ARBA00004651"/>
    </source>
</evidence>
<dbReference type="RefSeq" id="WP_124845653.1">
    <property type="nucleotide sequence ID" value="NZ_RQZG01000018.1"/>
</dbReference>
<comment type="similarity">
    <text evidence="2">Belongs to the binding-protein-dependent transport system permease family. FecCD subfamily.</text>
</comment>
<dbReference type="PANTHER" id="PTHR30472:SF1">
    <property type="entry name" value="FE(3+) DICITRATE TRANSPORT SYSTEM PERMEASE PROTEIN FECC-RELATED"/>
    <property type="match status" value="1"/>
</dbReference>
<dbReference type="InterPro" id="IPR037294">
    <property type="entry name" value="ABC_BtuC-like"/>
</dbReference>
<evidence type="ECO:0000256" key="3">
    <source>
        <dbReference type="ARBA" id="ARBA00022448"/>
    </source>
</evidence>
<evidence type="ECO:0000256" key="5">
    <source>
        <dbReference type="ARBA" id="ARBA00022692"/>
    </source>
</evidence>
<evidence type="ECO:0000256" key="2">
    <source>
        <dbReference type="ARBA" id="ARBA00007935"/>
    </source>
</evidence>
<protein>
    <submittedName>
        <fullName evidence="9">Iron ABC transporter permease</fullName>
    </submittedName>
</protein>
<feature type="transmembrane region" description="Helical" evidence="8">
    <location>
        <begin position="66"/>
        <end position="83"/>
    </location>
</feature>
<feature type="transmembrane region" description="Helical" evidence="8">
    <location>
        <begin position="12"/>
        <end position="32"/>
    </location>
</feature>
<dbReference type="AlphaFoldDB" id="A0A3P1T290"/>
<evidence type="ECO:0000256" key="7">
    <source>
        <dbReference type="ARBA" id="ARBA00023136"/>
    </source>
</evidence>
<proteinExistence type="inferred from homology"/>
<dbReference type="SUPFAM" id="SSF81345">
    <property type="entry name" value="ABC transporter involved in vitamin B12 uptake, BtuC"/>
    <property type="match status" value="1"/>
</dbReference>
<dbReference type="Gene3D" id="1.10.3470.10">
    <property type="entry name" value="ABC transporter involved in vitamin B12 uptake, BtuC"/>
    <property type="match status" value="2"/>
</dbReference>
<keyword evidence="3" id="KW-0813">Transport</keyword>
<keyword evidence="5 8" id="KW-0812">Transmembrane</keyword>
<feature type="transmembrane region" description="Helical" evidence="8">
    <location>
        <begin position="153"/>
        <end position="173"/>
    </location>
</feature>
<evidence type="ECO:0000313" key="10">
    <source>
        <dbReference type="Proteomes" id="UP000280819"/>
    </source>
</evidence>
<evidence type="ECO:0000256" key="4">
    <source>
        <dbReference type="ARBA" id="ARBA00022475"/>
    </source>
</evidence>
<organism evidence="9 10">
    <name type="scientific">Arachnia propionica</name>
    <dbReference type="NCBI Taxonomy" id="1750"/>
    <lineage>
        <taxon>Bacteria</taxon>
        <taxon>Bacillati</taxon>
        <taxon>Actinomycetota</taxon>
        <taxon>Actinomycetes</taxon>
        <taxon>Propionibacteriales</taxon>
        <taxon>Propionibacteriaceae</taxon>
        <taxon>Arachnia</taxon>
    </lineage>
</organism>
<feature type="transmembrane region" description="Helical" evidence="8">
    <location>
        <begin position="233"/>
        <end position="251"/>
    </location>
</feature>
<feature type="transmembrane region" description="Helical" evidence="8">
    <location>
        <begin position="123"/>
        <end position="141"/>
    </location>
</feature>
<evidence type="ECO:0000256" key="6">
    <source>
        <dbReference type="ARBA" id="ARBA00022989"/>
    </source>
</evidence>
<feature type="transmembrane region" description="Helical" evidence="8">
    <location>
        <begin position="204"/>
        <end position="227"/>
    </location>
</feature>
<dbReference type="GO" id="GO:0033214">
    <property type="term" value="P:siderophore-iron import into cell"/>
    <property type="evidence" value="ECO:0007669"/>
    <property type="project" value="TreeGrafter"/>
</dbReference>
<feature type="transmembrane region" description="Helical" evidence="8">
    <location>
        <begin position="179"/>
        <end position="197"/>
    </location>
</feature>
<gene>
    <name evidence="9" type="ORF">EII34_13285</name>
</gene>
<keyword evidence="6 8" id="KW-1133">Transmembrane helix</keyword>
<reference evidence="9 10" key="1">
    <citation type="submission" date="2018-11" db="EMBL/GenBank/DDBJ databases">
        <title>Genomes From Bacteria Associated with the Canine Oral Cavity: a Test Case for Automated Genome-Based Taxonomic Assignment.</title>
        <authorList>
            <person name="Coil D.A."/>
            <person name="Jospin G."/>
            <person name="Darling A.E."/>
            <person name="Wallis C."/>
            <person name="Davis I.J."/>
            <person name="Harris S."/>
            <person name="Eisen J.A."/>
            <person name="Holcombe L.J."/>
            <person name="O'Flynn C."/>
        </authorList>
    </citation>
    <scope>NUCLEOTIDE SEQUENCE [LARGE SCALE GENOMIC DNA]</scope>
    <source>
        <strain evidence="9 10">OH887_COT-365</strain>
    </source>
</reference>
<dbReference type="Pfam" id="PF01032">
    <property type="entry name" value="FecCD"/>
    <property type="match status" value="1"/>
</dbReference>
<dbReference type="InterPro" id="IPR000522">
    <property type="entry name" value="ABC_transptr_permease_BtuC"/>
</dbReference>
<dbReference type="PANTHER" id="PTHR30472">
    <property type="entry name" value="FERRIC ENTEROBACTIN TRANSPORT SYSTEM PERMEASE PROTEIN"/>
    <property type="match status" value="1"/>
</dbReference>
<dbReference type="Proteomes" id="UP000280819">
    <property type="component" value="Unassembled WGS sequence"/>
</dbReference>
<keyword evidence="7 8" id="KW-0472">Membrane</keyword>
<evidence type="ECO:0000313" key="9">
    <source>
        <dbReference type="EMBL" id="RRD03561.1"/>
    </source>
</evidence>
<name>A0A3P1T290_9ACTN</name>
<sequence length="259" mass="26367">MAGQDAPRVRRGLGLLLILAALLLSLLLSLMVGSTMHPLGETWRGLIHPDDSQASVIVWSLRVPRTVLAVVVGIAYGIAGALIQAITRNPLADTGILGVNAGAGFAVTLGVACFGAAGHTAFMWWAMAGALVTTVLVHLIGSGGRLDASPVTLVLAGVALGAVLGVVAVTLLAGTATALTGGIGFVGLMVPHVVRWFTGPDQRWVLACSALSAPVLVVLSDVLGRVIVPSGELQVGIVTAILGAPVLIVLVRRRRVSGL</sequence>
<keyword evidence="4" id="KW-1003">Cell membrane</keyword>
<feature type="transmembrane region" description="Helical" evidence="8">
    <location>
        <begin position="95"/>
        <end position="117"/>
    </location>
</feature>
<comment type="caution">
    <text evidence="9">The sequence shown here is derived from an EMBL/GenBank/DDBJ whole genome shotgun (WGS) entry which is preliminary data.</text>
</comment>
<dbReference type="OrthoDB" id="9782305at2"/>